<evidence type="ECO:0000256" key="4">
    <source>
        <dbReference type="ARBA" id="ARBA00022692"/>
    </source>
</evidence>
<protein>
    <submittedName>
        <fullName evidence="8">Purine permease</fullName>
    </submittedName>
</protein>
<proteinExistence type="inferred from homology"/>
<reference evidence="8" key="2">
    <citation type="submission" date="2020-09" db="EMBL/GenBank/DDBJ databases">
        <authorList>
            <person name="Sun Q."/>
            <person name="Zhou Y."/>
        </authorList>
    </citation>
    <scope>NUCLEOTIDE SEQUENCE</scope>
    <source>
        <strain evidence="8">CGMCC 1.12777</strain>
    </source>
</reference>
<comment type="subcellular location">
    <subcellularLocation>
        <location evidence="1">Membrane</location>
        <topology evidence="1">Multi-pass membrane protein</topology>
    </subcellularLocation>
</comment>
<keyword evidence="9" id="KW-1185">Reference proteome</keyword>
<dbReference type="GO" id="GO:0042907">
    <property type="term" value="F:xanthine transmembrane transporter activity"/>
    <property type="evidence" value="ECO:0007669"/>
    <property type="project" value="TreeGrafter"/>
</dbReference>
<accession>A0A8J2ZY30</accession>
<sequence length="426" mass="45092">MGRLTLSSFQWMVFILAGVIVAPVSVAFAYGFSADQTAELLQRTFFVMGLTSLLQGLFGHKLPLMEGPAGLWWGVFLAYAGGATVAGDQTAILSSLVLGLFVSGLLFIILAALNLIDHVKKLFTPTIIGTYLILLILQLSGPFVEGILGAEGGTINGKVAICALITLVIAIVFSQLRIAFFKNYSVLLSLVIGWVLFAVMGIAGHSTAGQPVFSVPHWFAWGKPTFNLGVVITAILTGLLLLTNLIASADAVKQVVQPEKDESLRRTSFIMGLNQILSGLFPTIGGVPISGSAGFILTTRIKDRLPFLIGSLIILILSFFPVIMGFFAALPAPVGYATLFISMAGIIGLGLQSLKGELHNEKKVTVVCLSIMAGTGILLLPQSALQGLPSVLSSLLHNGLVVGVVIAVILDQLIGRAPKRSEINNR</sequence>
<feature type="transmembrane region" description="Helical" evidence="7">
    <location>
        <begin position="391"/>
        <end position="410"/>
    </location>
</feature>
<dbReference type="AlphaFoldDB" id="A0A8J2ZY30"/>
<feature type="transmembrane region" description="Helical" evidence="7">
    <location>
        <begin position="226"/>
        <end position="247"/>
    </location>
</feature>
<feature type="transmembrane region" description="Helical" evidence="7">
    <location>
        <begin position="122"/>
        <end position="143"/>
    </location>
</feature>
<dbReference type="Pfam" id="PF00860">
    <property type="entry name" value="Xan_ur_permease"/>
    <property type="match status" value="1"/>
</dbReference>
<keyword evidence="5 7" id="KW-1133">Transmembrane helix</keyword>
<comment type="caution">
    <text evidence="8">The sequence shown here is derived from an EMBL/GenBank/DDBJ whole genome shotgun (WGS) entry which is preliminary data.</text>
</comment>
<feature type="transmembrane region" description="Helical" evidence="7">
    <location>
        <begin position="92"/>
        <end position="115"/>
    </location>
</feature>
<evidence type="ECO:0000256" key="1">
    <source>
        <dbReference type="ARBA" id="ARBA00004141"/>
    </source>
</evidence>
<feature type="transmembrane region" description="Helical" evidence="7">
    <location>
        <begin position="305"/>
        <end position="328"/>
    </location>
</feature>
<dbReference type="PANTHER" id="PTHR42810">
    <property type="entry name" value="PURINE PERMEASE C1399.01C-RELATED"/>
    <property type="match status" value="1"/>
</dbReference>
<keyword evidence="3" id="KW-0813">Transport</keyword>
<dbReference type="NCBIfam" id="NF037981">
    <property type="entry name" value="NCS2_1"/>
    <property type="match status" value="1"/>
</dbReference>
<feature type="transmembrane region" description="Helical" evidence="7">
    <location>
        <begin position="155"/>
        <end position="174"/>
    </location>
</feature>
<dbReference type="PANTHER" id="PTHR42810:SF1">
    <property type="entry name" value="PURINE PERMEASE YWDJ-RELATED"/>
    <property type="match status" value="1"/>
</dbReference>
<keyword evidence="6 7" id="KW-0472">Membrane</keyword>
<evidence type="ECO:0000256" key="7">
    <source>
        <dbReference type="SAM" id="Phobius"/>
    </source>
</evidence>
<gene>
    <name evidence="8" type="ORF">GCM10007096_33090</name>
</gene>
<feature type="transmembrane region" description="Helical" evidence="7">
    <location>
        <begin position="70"/>
        <end position="86"/>
    </location>
</feature>
<evidence type="ECO:0000256" key="2">
    <source>
        <dbReference type="ARBA" id="ARBA00008821"/>
    </source>
</evidence>
<feature type="transmembrane region" description="Helical" evidence="7">
    <location>
        <begin position="40"/>
        <end position="58"/>
    </location>
</feature>
<comment type="similarity">
    <text evidence="2">Belongs to the nucleobase:cation symporter-2 (NCS2) (TC 2.A.40) family.</text>
</comment>
<feature type="transmembrane region" description="Helical" evidence="7">
    <location>
        <begin position="334"/>
        <end position="352"/>
    </location>
</feature>
<dbReference type="Proteomes" id="UP000656813">
    <property type="component" value="Unassembled WGS sequence"/>
</dbReference>
<evidence type="ECO:0000256" key="5">
    <source>
        <dbReference type="ARBA" id="ARBA00022989"/>
    </source>
</evidence>
<evidence type="ECO:0000313" key="9">
    <source>
        <dbReference type="Proteomes" id="UP000656813"/>
    </source>
</evidence>
<dbReference type="RefSeq" id="WP_188498499.1">
    <property type="nucleotide sequence ID" value="NZ_BMFV01000030.1"/>
</dbReference>
<feature type="transmembrane region" description="Helical" evidence="7">
    <location>
        <begin position="364"/>
        <end position="385"/>
    </location>
</feature>
<reference evidence="8" key="1">
    <citation type="journal article" date="2014" name="Int. J. Syst. Evol. Microbiol.">
        <title>Complete genome sequence of Corynebacterium casei LMG S-19264T (=DSM 44701T), isolated from a smear-ripened cheese.</title>
        <authorList>
            <consortium name="US DOE Joint Genome Institute (JGI-PGF)"/>
            <person name="Walter F."/>
            <person name="Albersmeier A."/>
            <person name="Kalinowski J."/>
            <person name="Ruckert C."/>
        </authorList>
    </citation>
    <scope>NUCLEOTIDE SEQUENCE</scope>
    <source>
        <strain evidence="8">CGMCC 1.12777</strain>
    </source>
</reference>
<organism evidence="8 9">
    <name type="scientific">Pullulanibacillus pueri</name>
    <dbReference type="NCBI Taxonomy" id="1437324"/>
    <lineage>
        <taxon>Bacteria</taxon>
        <taxon>Bacillati</taxon>
        <taxon>Bacillota</taxon>
        <taxon>Bacilli</taxon>
        <taxon>Bacillales</taxon>
        <taxon>Sporolactobacillaceae</taxon>
        <taxon>Pullulanibacillus</taxon>
    </lineage>
</organism>
<name>A0A8J2ZY30_9BACL</name>
<keyword evidence="4 7" id="KW-0812">Transmembrane</keyword>
<feature type="transmembrane region" description="Helical" evidence="7">
    <location>
        <begin position="12"/>
        <end position="34"/>
    </location>
</feature>
<dbReference type="InterPro" id="IPR006043">
    <property type="entry name" value="NCS2"/>
</dbReference>
<dbReference type="GO" id="GO:0005886">
    <property type="term" value="C:plasma membrane"/>
    <property type="evidence" value="ECO:0007669"/>
    <property type="project" value="TreeGrafter"/>
</dbReference>
<evidence type="ECO:0000313" key="8">
    <source>
        <dbReference type="EMBL" id="GGH86121.1"/>
    </source>
</evidence>
<feature type="transmembrane region" description="Helical" evidence="7">
    <location>
        <begin position="186"/>
        <end position="206"/>
    </location>
</feature>
<evidence type="ECO:0000256" key="3">
    <source>
        <dbReference type="ARBA" id="ARBA00022448"/>
    </source>
</evidence>
<evidence type="ECO:0000256" key="6">
    <source>
        <dbReference type="ARBA" id="ARBA00023136"/>
    </source>
</evidence>
<dbReference type="EMBL" id="BMFV01000030">
    <property type="protein sequence ID" value="GGH86121.1"/>
    <property type="molecule type" value="Genomic_DNA"/>
</dbReference>